<comment type="caution">
    <text evidence="4">The sequence shown here is derived from an EMBL/GenBank/DDBJ whole genome shotgun (WGS) entry which is preliminary data.</text>
</comment>
<keyword evidence="1 4" id="KW-0489">Methyltransferase</keyword>
<dbReference type="PANTHER" id="PTHR43861:SF1">
    <property type="entry name" value="TRANS-ACONITATE 2-METHYLTRANSFERASE"/>
    <property type="match status" value="1"/>
</dbReference>
<dbReference type="RefSeq" id="WP_377716704.1">
    <property type="nucleotide sequence ID" value="NZ_JBHTJM010000010.1"/>
</dbReference>
<dbReference type="InterPro" id="IPR041698">
    <property type="entry name" value="Methyltransf_25"/>
</dbReference>
<dbReference type="InterPro" id="IPR029063">
    <property type="entry name" value="SAM-dependent_MTases_sf"/>
</dbReference>
<feature type="domain" description="Methyltransferase" evidence="3">
    <location>
        <begin position="90"/>
        <end position="184"/>
    </location>
</feature>
<organism evidence="4 5">
    <name type="scientific">Pseudofulvibacter geojedonensis</name>
    <dbReference type="NCBI Taxonomy" id="1123758"/>
    <lineage>
        <taxon>Bacteria</taxon>
        <taxon>Pseudomonadati</taxon>
        <taxon>Bacteroidota</taxon>
        <taxon>Flavobacteriia</taxon>
        <taxon>Flavobacteriales</taxon>
        <taxon>Flavobacteriaceae</taxon>
        <taxon>Pseudofulvibacter</taxon>
    </lineage>
</organism>
<dbReference type="EMBL" id="JBHTJM010000010">
    <property type="protein sequence ID" value="MFD0964992.1"/>
    <property type="molecule type" value="Genomic_DNA"/>
</dbReference>
<reference evidence="5" key="1">
    <citation type="journal article" date="2019" name="Int. J. Syst. Evol. Microbiol.">
        <title>The Global Catalogue of Microorganisms (GCM) 10K type strain sequencing project: providing services to taxonomists for standard genome sequencing and annotation.</title>
        <authorList>
            <consortium name="The Broad Institute Genomics Platform"/>
            <consortium name="The Broad Institute Genome Sequencing Center for Infectious Disease"/>
            <person name="Wu L."/>
            <person name="Ma J."/>
        </authorList>
    </citation>
    <scope>NUCLEOTIDE SEQUENCE [LARGE SCALE GENOMIC DNA]</scope>
    <source>
        <strain evidence="5">CCUG 62114</strain>
    </source>
</reference>
<dbReference type="PANTHER" id="PTHR43861">
    <property type="entry name" value="TRANS-ACONITATE 2-METHYLTRANSFERASE-RELATED"/>
    <property type="match status" value="1"/>
</dbReference>
<name>A0ABW3I5R1_9FLAO</name>
<keyword evidence="2 4" id="KW-0808">Transferase</keyword>
<dbReference type="SUPFAM" id="SSF53335">
    <property type="entry name" value="S-adenosyl-L-methionine-dependent methyltransferases"/>
    <property type="match status" value="1"/>
</dbReference>
<dbReference type="Proteomes" id="UP001596997">
    <property type="component" value="Unassembled WGS sequence"/>
</dbReference>
<evidence type="ECO:0000313" key="5">
    <source>
        <dbReference type="Proteomes" id="UP001596997"/>
    </source>
</evidence>
<dbReference type="Pfam" id="PF13649">
    <property type="entry name" value="Methyltransf_25"/>
    <property type="match status" value="1"/>
</dbReference>
<evidence type="ECO:0000313" key="4">
    <source>
        <dbReference type="EMBL" id="MFD0964992.1"/>
    </source>
</evidence>
<dbReference type="EC" id="2.1.-.-" evidence="4"/>
<evidence type="ECO:0000256" key="1">
    <source>
        <dbReference type="ARBA" id="ARBA00022603"/>
    </source>
</evidence>
<evidence type="ECO:0000256" key="2">
    <source>
        <dbReference type="ARBA" id="ARBA00022679"/>
    </source>
</evidence>
<keyword evidence="5" id="KW-1185">Reference proteome</keyword>
<evidence type="ECO:0000259" key="3">
    <source>
        <dbReference type="Pfam" id="PF13649"/>
    </source>
</evidence>
<accession>A0ABW3I5R1</accession>
<dbReference type="GO" id="GO:0032259">
    <property type="term" value="P:methylation"/>
    <property type="evidence" value="ECO:0007669"/>
    <property type="project" value="UniProtKB-KW"/>
</dbReference>
<dbReference type="Gene3D" id="3.40.50.150">
    <property type="entry name" value="Vaccinia Virus protein VP39"/>
    <property type="match status" value="1"/>
</dbReference>
<proteinExistence type="predicted"/>
<gene>
    <name evidence="4" type="ORF">ACFQ1O_13325</name>
</gene>
<sequence>MKKSDLSQFLRKFKLIHLADKTRFYIEKRKNKAENEAFKKEHPSFKFPPDYLMYESFQMSYRKYYESGKKNAEWLTTLFCKHIELKNKKILDWGCGPGRIIRHLPEVISNNCSFYGTDYNQKSIKWCSENLSRISFNHNTIDAKLPYSDNEFDVIYGLSIITHLSEDKHYEWFQELYRILKPNGILLLTAQGDNFISKLTTEEQESYNNGELIVRGNVTEGHRVYSAFHPTPFMQKLFKNANIVDHIIQKPIDNWIPQDIWIVKKD</sequence>
<protein>
    <submittedName>
        <fullName evidence="4">Class I SAM-dependent methyltransferase</fullName>
        <ecNumber evidence="4">2.1.-.-</ecNumber>
    </submittedName>
</protein>
<dbReference type="GO" id="GO:0008168">
    <property type="term" value="F:methyltransferase activity"/>
    <property type="evidence" value="ECO:0007669"/>
    <property type="project" value="UniProtKB-KW"/>
</dbReference>
<dbReference type="CDD" id="cd02440">
    <property type="entry name" value="AdoMet_MTases"/>
    <property type="match status" value="1"/>
</dbReference>